<dbReference type="Proteomes" id="UP001214638">
    <property type="component" value="Unassembled WGS sequence"/>
</dbReference>
<evidence type="ECO:0000313" key="4">
    <source>
        <dbReference type="EMBL" id="KAK2197557.1"/>
    </source>
</evidence>
<dbReference type="Pfam" id="PF04969">
    <property type="entry name" value="CS"/>
    <property type="match status" value="1"/>
</dbReference>
<sequence>MSGSHDAGDGPGSGNGESLSHGLQQNAIYWETGHRTYLPFWASLVIKFTPKIIDDKIRSLLGEAEPISHQPFVFYGNSGYFRSYYGDPDVSVIQPIKKRTNFCMNPTGTKTLGILEQNLEKYGDVERSIHETVFLDVIRSAKQIDLMEKLPVLSFQTNWKRSIDCTLGYLNPVSNGYHYRNVRLGDTDVTEADVLELQQLINDIKSGKHGEKMMEEFKEAERVVDEQTHQTCQRHPEYRDDMKKPDINEILKTEDKELDQRLNNVFDIAAIPSEAKDDGFNLEKFSKRLEKDQGNISVSTSELQSVVHTIYRESGLLTEPFKRLDLGPVVLMWTQNLTNVDIWFTVDPADVATDFDIKILPTSLIASKRGNVLFSKTLYGKINCDASFWTMFKNPSGATKYININLTKRKPNYNIIWKALLVESQTPTTDSPNGQV</sequence>
<dbReference type="AlphaFoldDB" id="A0AAD9PMJ7"/>
<gene>
    <name evidence="4" type="ORF">BdWA1_000559</name>
    <name evidence="3" type="ORF">BdWA1_003817</name>
    <name evidence="2" type="ORF">BdWA1_004025</name>
</gene>
<proteinExistence type="predicted"/>
<dbReference type="EMBL" id="JALLKP010000001">
    <property type="protein sequence ID" value="KAK2197557.1"/>
    <property type="molecule type" value="Genomic_DNA"/>
</dbReference>
<keyword evidence="5" id="KW-1185">Reference proteome</keyword>
<dbReference type="EMBL" id="JALLKP010000100">
    <property type="protein sequence ID" value="KAK2194506.1"/>
    <property type="molecule type" value="Genomic_DNA"/>
</dbReference>
<evidence type="ECO:0000313" key="5">
    <source>
        <dbReference type="Proteomes" id="UP001214638"/>
    </source>
</evidence>
<organism evidence="4 5">
    <name type="scientific">Babesia duncani</name>
    <dbReference type="NCBI Taxonomy" id="323732"/>
    <lineage>
        <taxon>Eukaryota</taxon>
        <taxon>Sar</taxon>
        <taxon>Alveolata</taxon>
        <taxon>Apicomplexa</taxon>
        <taxon>Aconoidasida</taxon>
        <taxon>Piroplasmida</taxon>
        <taxon>Babesiidae</taxon>
        <taxon>Babesia</taxon>
    </lineage>
</organism>
<comment type="caution">
    <text evidence="4">The sequence shown here is derived from an EMBL/GenBank/DDBJ whole genome shotgun (WGS) entry which is preliminary data.</text>
</comment>
<name>A0AAD9PMJ7_9APIC</name>
<dbReference type="PROSITE" id="PS51203">
    <property type="entry name" value="CS"/>
    <property type="match status" value="1"/>
</dbReference>
<feature type="domain" description="CS" evidence="1">
    <location>
        <begin position="326"/>
        <end position="421"/>
    </location>
</feature>
<dbReference type="KEGG" id="bdw:94334857"/>
<dbReference type="InterPro" id="IPR007052">
    <property type="entry name" value="CS_dom"/>
</dbReference>
<evidence type="ECO:0000313" key="2">
    <source>
        <dbReference type="EMBL" id="KAK2194506.1"/>
    </source>
</evidence>
<evidence type="ECO:0000313" key="3">
    <source>
        <dbReference type="EMBL" id="KAK2194705.1"/>
    </source>
</evidence>
<dbReference type="Gene3D" id="2.60.40.790">
    <property type="match status" value="1"/>
</dbReference>
<reference evidence="4" key="1">
    <citation type="journal article" date="2023" name="Nat. Microbiol.">
        <title>Babesia duncani multi-omics identifies virulence factors and drug targets.</title>
        <authorList>
            <person name="Singh P."/>
            <person name="Lonardi S."/>
            <person name="Liang Q."/>
            <person name="Vydyam P."/>
            <person name="Khabirova E."/>
            <person name="Fang T."/>
            <person name="Gihaz S."/>
            <person name="Thekkiniath J."/>
            <person name="Munshi M."/>
            <person name="Abel S."/>
            <person name="Ciampossin L."/>
            <person name="Batugedara G."/>
            <person name="Gupta M."/>
            <person name="Lu X.M."/>
            <person name="Lenz T."/>
            <person name="Chakravarty S."/>
            <person name="Cornillot E."/>
            <person name="Hu Y."/>
            <person name="Ma W."/>
            <person name="Gonzalez L.M."/>
            <person name="Sanchez S."/>
            <person name="Estrada K."/>
            <person name="Sanchez-Flores A."/>
            <person name="Montero E."/>
            <person name="Harb O.S."/>
            <person name="Le Roch K.G."/>
            <person name="Mamoun C.B."/>
        </authorList>
    </citation>
    <scope>NUCLEOTIDE SEQUENCE</scope>
    <source>
        <strain evidence="4">WA1</strain>
    </source>
</reference>
<dbReference type="EMBL" id="JALLKP010000059">
    <property type="protein sequence ID" value="KAK2194705.1"/>
    <property type="molecule type" value="Genomic_DNA"/>
</dbReference>
<accession>A0AAD9PMJ7</accession>
<dbReference type="CDD" id="cd06467">
    <property type="entry name" value="p23_NUDC_like"/>
    <property type="match status" value="1"/>
</dbReference>
<dbReference type="GeneID" id="94334857"/>
<protein>
    <submittedName>
        <fullName evidence="4">Bifunctional HSP20-like chaperone/CS domain</fullName>
    </submittedName>
</protein>
<dbReference type="RefSeq" id="XP_067804399.1">
    <property type="nucleotide sequence ID" value="XM_067945608.1"/>
</dbReference>
<dbReference type="SUPFAM" id="SSF49764">
    <property type="entry name" value="HSP20-like chaperones"/>
    <property type="match status" value="1"/>
</dbReference>
<evidence type="ECO:0000259" key="1">
    <source>
        <dbReference type="PROSITE" id="PS51203"/>
    </source>
</evidence>
<dbReference type="InterPro" id="IPR008978">
    <property type="entry name" value="HSP20-like_chaperone"/>
</dbReference>